<dbReference type="GO" id="GO:0003677">
    <property type="term" value="F:DNA binding"/>
    <property type="evidence" value="ECO:0007669"/>
    <property type="project" value="TreeGrafter"/>
</dbReference>
<dbReference type="PANTHER" id="PTHR30136">
    <property type="entry name" value="HELIX-TURN-HELIX TRANSCRIPTIONAL REGULATOR, ICLR FAMILY"/>
    <property type="match status" value="1"/>
</dbReference>
<reference evidence="4" key="1">
    <citation type="submission" date="2015-10" db="EMBL/GenBank/DDBJ databases">
        <authorList>
            <person name="Ju K.-S."/>
            <person name="Doroghazi J.R."/>
            <person name="Metcalf W.W."/>
        </authorList>
    </citation>
    <scope>NUCLEOTIDE SEQUENCE [LARGE SCALE GENOMIC DNA]</scope>
    <source>
        <strain evidence="4">NRRL F-8817</strain>
    </source>
</reference>
<feature type="domain" description="IclR-ED" evidence="2">
    <location>
        <begin position="1"/>
        <end position="152"/>
    </location>
</feature>
<dbReference type="InterPro" id="IPR050707">
    <property type="entry name" value="HTH_MetabolicPath_Reg"/>
</dbReference>
<name>A0A0X3VV35_STRVO</name>
<gene>
    <name evidence="3" type="ORF">ADL28_32420</name>
</gene>
<dbReference type="AlphaFoldDB" id="A0A0X3VV35"/>
<protein>
    <recommendedName>
        <fullName evidence="2">IclR-ED domain-containing protein</fullName>
    </recommendedName>
</protein>
<organism evidence="3 4">
    <name type="scientific">Streptomyces violaceusniger</name>
    <dbReference type="NCBI Taxonomy" id="68280"/>
    <lineage>
        <taxon>Bacteria</taxon>
        <taxon>Bacillati</taxon>
        <taxon>Actinomycetota</taxon>
        <taxon>Actinomycetes</taxon>
        <taxon>Kitasatosporales</taxon>
        <taxon>Streptomycetaceae</taxon>
        <taxon>Streptomyces</taxon>
        <taxon>Streptomyces violaceusniger group</taxon>
    </lineage>
</organism>
<sequence>MALLDGDETADVGQVPSRHSTRMFTEVGRRALPHSTGVGKAVFAGFTGQEGSRPARPYGHARHRGEDEHGFLTALEDIRRLGYAVDDEQEIGVRCLAASVPESPTAAAISISGPAGRVAAPVNRRCRRLSDRTARRGTLSITTERPQTAVMYRLRTRPDVVPRAGHPGSGLVVRYGTDKGTVGRPWHS</sequence>
<feature type="region of interest" description="Disordered" evidence="1">
    <location>
        <begin position="1"/>
        <end position="22"/>
    </location>
</feature>
<evidence type="ECO:0000313" key="3">
    <source>
        <dbReference type="EMBL" id="KUL47576.1"/>
    </source>
</evidence>
<evidence type="ECO:0000313" key="4">
    <source>
        <dbReference type="Proteomes" id="UP000053413"/>
    </source>
</evidence>
<dbReference type="Proteomes" id="UP000053413">
    <property type="component" value="Unassembled WGS sequence"/>
</dbReference>
<dbReference type="PROSITE" id="PS51078">
    <property type="entry name" value="ICLR_ED"/>
    <property type="match status" value="1"/>
</dbReference>
<dbReference type="InterPro" id="IPR029016">
    <property type="entry name" value="GAF-like_dom_sf"/>
</dbReference>
<feature type="compositionally biased region" description="Acidic residues" evidence="1">
    <location>
        <begin position="1"/>
        <end position="10"/>
    </location>
</feature>
<dbReference type="InterPro" id="IPR014757">
    <property type="entry name" value="Tscrpt_reg_IclR_C"/>
</dbReference>
<evidence type="ECO:0000259" key="2">
    <source>
        <dbReference type="PROSITE" id="PS51078"/>
    </source>
</evidence>
<dbReference type="Pfam" id="PF01614">
    <property type="entry name" value="IclR_C"/>
    <property type="match status" value="1"/>
</dbReference>
<dbReference type="PANTHER" id="PTHR30136:SF24">
    <property type="entry name" value="HTH-TYPE TRANSCRIPTIONAL REPRESSOR ALLR"/>
    <property type="match status" value="1"/>
</dbReference>
<dbReference type="OrthoDB" id="8479143at2"/>
<dbReference type="GO" id="GO:0045892">
    <property type="term" value="P:negative regulation of DNA-templated transcription"/>
    <property type="evidence" value="ECO:0007669"/>
    <property type="project" value="TreeGrafter"/>
</dbReference>
<accession>A0A0X3VV35</accession>
<dbReference type="GO" id="GO:0003700">
    <property type="term" value="F:DNA-binding transcription factor activity"/>
    <property type="evidence" value="ECO:0007669"/>
    <property type="project" value="TreeGrafter"/>
</dbReference>
<dbReference type="Gene3D" id="3.30.450.40">
    <property type="match status" value="1"/>
</dbReference>
<comment type="caution">
    <text evidence="3">The sequence shown here is derived from an EMBL/GenBank/DDBJ whole genome shotgun (WGS) entry which is preliminary data.</text>
</comment>
<proteinExistence type="predicted"/>
<dbReference type="EMBL" id="LLZJ01000385">
    <property type="protein sequence ID" value="KUL47576.1"/>
    <property type="molecule type" value="Genomic_DNA"/>
</dbReference>
<dbReference type="SUPFAM" id="SSF55781">
    <property type="entry name" value="GAF domain-like"/>
    <property type="match status" value="1"/>
</dbReference>
<evidence type="ECO:0000256" key="1">
    <source>
        <dbReference type="SAM" id="MobiDB-lite"/>
    </source>
</evidence>